<accession>A0A7J6KZI4</accession>
<dbReference type="EMBL" id="JABANN010000930">
    <property type="protein sequence ID" value="KAF4652314.1"/>
    <property type="molecule type" value="Genomic_DNA"/>
</dbReference>
<name>A0A7J6KZI4_PEROL</name>
<reference evidence="1 2" key="1">
    <citation type="submission" date="2020-04" db="EMBL/GenBank/DDBJ databases">
        <title>Perkinsus olseni comparative genomics.</title>
        <authorList>
            <person name="Bogema D.R."/>
        </authorList>
    </citation>
    <scope>NUCLEOTIDE SEQUENCE [LARGE SCALE GENOMIC DNA]</scope>
    <source>
        <strain evidence="1">ATCC PRA-31</strain>
    </source>
</reference>
<organism evidence="1 2">
    <name type="scientific">Perkinsus olseni</name>
    <name type="common">Perkinsus atlanticus</name>
    <dbReference type="NCBI Taxonomy" id="32597"/>
    <lineage>
        <taxon>Eukaryota</taxon>
        <taxon>Sar</taxon>
        <taxon>Alveolata</taxon>
        <taxon>Perkinsozoa</taxon>
        <taxon>Perkinsea</taxon>
        <taxon>Perkinsida</taxon>
        <taxon>Perkinsidae</taxon>
        <taxon>Perkinsus</taxon>
    </lineage>
</organism>
<feature type="non-terminal residue" evidence="1">
    <location>
        <position position="1925"/>
    </location>
</feature>
<sequence length="1925" mass="208232">ALPLPVDEVGWFPMRLGGVELTNSEDTYPHYTLVEGGLQYKRPPAGKQWGGAHIVRDDSGVVDARPFKGEHSNVLYIQLSFMATLHRPYQALSSYPSITIQLPEGYTCLEVEPIPETAQFLGSSPQGRGTLVDVGGRQWTCVEDNVCAYTLEPGEIIPAGSHFYFKLRVDNPSRALPITDAANTWLAKMSIRDRNTETMEFPPFPFTDGGGMRLRNVGVMGILTDVVASPGSLLRSARHEMVFFFKTDLSNGPDGYIIVTAPDGMGYSLSHDGEKCMLGEPNPAHFRQGGGTLPLPAVIECTTPTDNQAVLKMHHRLLPDQRYAFSLWLTNPDTLNSDWGSNYWQLHTALATKALVDGTYGPSAMKMNARGETMGSVAGRTLIYDVYNAELGKAFDIAVSPPHLPYAVTAMASEVVVFPLVFERTTVTDIRLTAPADFEFASDSFTVTVNGSTRPMPRSDFLILGEGSQLYLHEDEYIEREEYGFSCTIEFPDFVSASGGNVFYLETSISVNRLNRRHYGQVIKAPLVRVITSLRLSFTTSVIAKVNTISLFFVLSSPIPSGTQAGLVIEAPNGFKLAAACVPRGMVAQLDCRISYLVNEEEDVEVGPPAARLSLSIRPTTSVIPAGPNKIVLDFLNPADIFQNTVTTTACGMAECWTLRSLLDTEASGSDWRNMAEKEAVVASFDTYDEIGSAAIISNTIGRDDRPGYSNVVAFSFRMRKEVTESADMTIRAPPGTVFEQDCLPDVIIKLKEFMAPDVGGSEREFEPGIEPTTCMSVDNSARMSLPGGLKAGVTYAFAVRVRNALEESPDDASWSIIYAGEGSAPIPAFRLWLVSDVSITPSQTVRFVPASLTQTTTGINYVTIDFKTYHPVKAGERIRILAPGDGTEDGSFEFFRSTFECDLTLRQIDADSRGLTTSWGSNDFTCIVEEDAKYIANINIITTKKSIRSGVLYRAVAAVYNPQRVSDQARPWRIETYGNAFSNYQQNPDFLNTEDALLDAGSAPGFPITQDFHRFIIEKERPDAEEYGGKEVGDVRFLVALRSALEPGDAIRLVAPSTFVLGAAVSGDRACHAFAWDLSSRPPQSVVVECDGNVMTWHLQERYNCAIQPSGVCVSEMKFFLNVTNPSETPPPEANFWIVEHRLPNGVLEASRAVQGWQVIPSFQSATVDLTGRAISAGSRTMTEIVVSFVPTSTADLIELTVLHPGNFDLSPALPSSVGHVVLEATTSTVKVLGAFVASSGGDPTGEHRVSIRLRDIVLGYPGGLTRWELRTFYTGALQDSITVNGFSLPGRLEVIDKSISTEHDHNHHAGGAHPFLSTLPIRVMNACAGVDDPVQQGGEMAVVQLTFSLTMPLFGGGHLVIHSPGYTLMASSSSTSASSLLNQFINISSVSGRQLKTRILDFSNASAGEQEPPPVVLELPPGETIHANEAHVISMDVTCPYDAGKGDNWLLETWTHEPQYSITRHPSNSNDGEMTSFVMAFDYHLRVKAARAAPSAEAVVTLDANLRMSSARELLLTAPLGFVFPRDCLVATITTLEEELEEIDPSTAVPGVTSPEALSDPAPYWLVQGLSRRSDTDDEDVVGWGVDFAGFNNTPMSLARFHYPRVAQASTTLGVEFTTTQRLSGGGMIRVNLPPSASATCVSFIGLSLANAGNGRVICEIPQDSNSAVIYLNTTLLPGTYSFAVGLLLMASLSPAEDFSLYLLSRRGAVVDAAVQIPAASVVRGLIVSPEAVALSADSVASLPESVLLLDEAGDEAPANESPFDARSGKPKPGRIVQVTLALDIQAQVPADLAISRVLITCPKGFRHLITTDSALSTQIQLEGFVPINGSYVALTQDDHAFAVSIDRDLPMSSGRHAITFPVRVANTNPQVHFWWLSFCEGKSDGECESYVDPSVIATFIFPGFDVAIGEGTTLDGGSAAVG</sequence>
<gene>
    <name evidence="1" type="ORF">FOL46_009801</name>
</gene>
<feature type="non-terminal residue" evidence="1">
    <location>
        <position position="1"/>
    </location>
</feature>
<evidence type="ECO:0000313" key="1">
    <source>
        <dbReference type="EMBL" id="KAF4652314.1"/>
    </source>
</evidence>
<dbReference type="Proteomes" id="UP000572268">
    <property type="component" value="Unassembled WGS sequence"/>
</dbReference>
<evidence type="ECO:0000313" key="2">
    <source>
        <dbReference type="Proteomes" id="UP000572268"/>
    </source>
</evidence>
<evidence type="ECO:0008006" key="3">
    <source>
        <dbReference type="Google" id="ProtNLM"/>
    </source>
</evidence>
<comment type="caution">
    <text evidence="1">The sequence shown here is derived from an EMBL/GenBank/DDBJ whole genome shotgun (WGS) entry which is preliminary data.</text>
</comment>
<proteinExistence type="predicted"/>
<protein>
    <recommendedName>
        <fullName evidence="3">Protein arginine methyltransferase 10</fullName>
    </recommendedName>
</protein>